<dbReference type="PANTHER" id="PTHR15909">
    <property type="entry name" value="39S RIBOSOMAL PROTEIN L35, MITOCHONDRIAL"/>
    <property type="match status" value="1"/>
</dbReference>
<accession>A0ABD2JI75</accession>
<dbReference type="GO" id="GO:0005739">
    <property type="term" value="C:mitochondrion"/>
    <property type="evidence" value="ECO:0007669"/>
    <property type="project" value="UniProtKB-SubCell"/>
</dbReference>
<dbReference type="PANTHER" id="PTHR15909:SF0">
    <property type="entry name" value="LARGE RIBOSOMAL SUBUNIT PROTEIN BL35M"/>
    <property type="match status" value="1"/>
</dbReference>
<dbReference type="GO" id="GO:1990904">
    <property type="term" value="C:ribonucleoprotein complex"/>
    <property type="evidence" value="ECO:0007669"/>
    <property type="project" value="UniProtKB-KW"/>
</dbReference>
<protein>
    <recommendedName>
        <fullName evidence="3">39S ribosomal protein L35, mitochondrial</fullName>
    </recommendedName>
</protein>
<comment type="caution">
    <text evidence="1">The sequence shown here is derived from an EMBL/GenBank/DDBJ whole genome shotgun (WGS) entry which is preliminary data.</text>
</comment>
<dbReference type="Proteomes" id="UP001620645">
    <property type="component" value="Unassembled WGS sequence"/>
</dbReference>
<evidence type="ECO:0000313" key="2">
    <source>
        <dbReference type="Proteomes" id="UP001620645"/>
    </source>
</evidence>
<proteinExistence type="predicted"/>
<sequence>MQGFAKRASTGGLLIPLFGAVQTISTRGVLRIPHWENHIRFDPRFGRKRPCQDVLDRFARLNNGMWVRSRQGRNKQVYQKDETFRKTNMQWDTCTKRECAMLDKLMTPFWLRPKHYVDDPMEPYHTRYGITSPRVDDQKRLVRERPKLLLDDLTSDRFFDRISPAQSKSELLLQGQSSILPKLLQKAMPKKLLTEN</sequence>
<dbReference type="GO" id="GO:0005840">
    <property type="term" value="C:ribosome"/>
    <property type="evidence" value="ECO:0007669"/>
    <property type="project" value="UniProtKB-KW"/>
</dbReference>
<name>A0ABD2JI75_HETSC</name>
<evidence type="ECO:0008006" key="3">
    <source>
        <dbReference type="Google" id="ProtNLM"/>
    </source>
</evidence>
<evidence type="ECO:0000313" key="1">
    <source>
        <dbReference type="EMBL" id="KAL3090318.1"/>
    </source>
</evidence>
<dbReference type="InterPro" id="IPR019338">
    <property type="entry name" value="Ribosomal_bL35m"/>
</dbReference>
<keyword evidence="2" id="KW-1185">Reference proteome</keyword>
<gene>
    <name evidence="1" type="ORF">niasHS_006770</name>
</gene>
<dbReference type="AlphaFoldDB" id="A0ABD2JI75"/>
<reference evidence="1 2" key="1">
    <citation type="submission" date="2024-10" db="EMBL/GenBank/DDBJ databases">
        <authorList>
            <person name="Kim D."/>
        </authorList>
    </citation>
    <scope>NUCLEOTIDE SEQUENCE [LARGE SCALE GENOMIC DNA]</scope>
    <source>
        <strain evidence="1">Taebaek</strain>
    </source>
</reference>
<organism evidence="1 2">
    <name type="scientific">Heterodera schachtii</name>
    <name type="common">Sugarbeet cyst nematode worm</name>
    <name type="synonym">Tylenchus schachtii</name>
    <dbReference type="NCBI Taxonomy" id="97005"/>
    <lineage>
        <taxon>Eukaryota</taxon>
        <taxon>Metazoa</taxon>
        <taxon>Ecdysozoa</taxon>
        <taxon>Nematoda</taxon>
        <taxon>Chromadorea</taxon>
        <taxon>Rhabditida</taxon>
        <taxon>Tylenchina</taxon>
        <taxon>Tylenchomorpha</taxon>
        <taxon>Tylenchoidea</taxon>
        <taxon>Heteroderidae</taxon>
        <taxon>Heteroderinae</taxon>
        <taxon>Heterodera</taxon>
    </lineage>
</organism>
<dbReference type="EMBL" id="JBICCN010000143">
    <property type="protein sequence ID" value="KAL3090318.1"/>
    <property type="molecule type" value="Genomic_DNA"/>
</dbReference>